<dbReference type="PANTHER" id="PTHR47331">
    <property type="entry name" value="PHD-TYPE DOMAIN-CONTAINING PROTEIN"/>
    <property type="match status" value="1"/>
</dbReference>
<evidence type="ECO:0000313" key="2">
    <source>
        <dbReference type="EMBL" id="GFS35778.1"/>
    </source>
</evidence>
<gene>
    <name evidence="2" type="primary">AVEN_265383_1</name>
    <name evidence="2" type="ORF">NPIL_548521</name>
</gene>
<evidence type="ECO:0000313" key="3">
    <source>
        <dbReference type="Proteomes" id="UP000887013"/>
    </source>
</evidence>
<accession>A0A8X6M900</accession>
<comment type="caution">
    <text evidence="2">The sequence shown here is derived from an EMBL/GenBank/DDBJ whole genome shotgun (WGS) entry which is preliminary data.</text>
</comment>
<feature type="domain" description="Reverse transcriptase" evidence="1">
    <location>
        <begin position="1"/>
        <end position="134"/>
    </location>
</feature>
<dbReference type="InterPro" id="IPR000477">
    <property type="entry name" value="RT_dom"/>
</dbReference>
<name>A0A8X6M900_NEPPI</name>
<dbReference type="Proteomes" id="UP000887013">
    <property type="component" value="Unassembled WGS sequence"/>
</dbReference>
<organism evidence="2 3">
    <name type="scientific">Nephila pilipes</name>
    <name type="common">Giant wood spider</name>
    <name type="synonym">Nephila maculata</name>
    <dbReference type="NCBI Taxonomy" id="299642"/>
    <lineage>
        <taxon>Eukaryota</taxon>
        <taxon>Metazoa</taxon>
        <taxon>Ecdysozoa</taxon>
        <taxon>Arthropoda</taxon>
        <taxon>Chelicerata</taxon>
        <taxon>Arachnida</taxon>
        <taxon>Araneae</taxon>
        <taxon>Araneomorphae</taxon>
        <taxon>Entelegynae</taxon>
        <taxon>Araneoidea</taxon>
        <taxon>Nephilidae</taxon>
        <taxon>Nephila</taxon>
    </lineage>
</organism>
<dbReference type="GO" id="GO:0071897">
    <property type="term" value="P:DNA biosynthetic process"/>
    <property type="evidence" value="ECO:0007669"/>
    <property type="project" value="UniProtKB-ARBA"/>
</dbReference>
<dbReference type="Gene3D" id="3.30.70.270">
    <property type="match status" value="1"/>
</dbReference>
<dbReference type="AlphaFoldDB" id="A0A8X6M900"/>
<dbReference type="EMBL" id="BMAW01088643">
    <property type="protein sequence ID" value="GFS35778.1"/>
    <property type="molecule type" value="Genomic_DNA"/>
</dbReference>
<proteinExistence type="predicted"/>
<keyword evidence="3" id="KW-1185">Reference proteome</keyword>
<dbReference type="InterPro" id="IPR043502">
    <property type="entry name" value="DNA/RNA_pol_sf"/>
</dbReference>
<dbReference type="InterPro" id="IPR043128">
    <property type="entry name" value="Rev_trsase/Diguanyl_cyclase"/>
</dbReference>
<reference evidence="2" key="1">
    <citation type="submission" date="2020-08" db="EMBL/GenBank/DDBJ databases">
        <title>Multicomponent nature underlies the extraordinary mechanical properties of spider dragline silk.</title>
        <authorList>
            <person name="Kono N."/>
            <person name="Nakamura H."/>
            <person name="Mori M."/>
            <person name="Yoshida Y."/>
            <person name="Ohtoshi R."/>
            <person name="Malay A.D."/>
            <person name="Moran D.A.P."/>
            <person name="Tomita M."/>
            <person name="Numata K."/>
            <person name="Arakawa K."/>
        </authorList>
    </citation>
    <scope>NUCLEOTIDE SEQUENCE</scope>
</reference>
<sequence length="134" mass="15554">MATLLRFRLSKIAITCDGSQVFLQLILSDENRDVTRFLWYKTTYTPDGKLCIEDEIVNYRFTRLPLGFTSCPFLLSAAFCELASMYKHTYPTANKHVKNNTYMDDFIMGTSTDNEATILYQELQQLTCVVQCRY</sequence>
<dbReference type="PROSITE" id="PS50878">
    <property type="entry name" value="RT_POL"/>
    <property type="match status" value="1"/>
</dbReference>
<protein>
    <recommendedName>
        <fullName evidence="1">Reverse transcriptase domain-containing protein</fullName>
    </recommendedName>
</protein>
<evidence type="ECO:0000259" key="1">
    <source>
        <dbReference type="PROSITE" id="PS50878"/>
    </source>
</evidence>
<dbReference type="Gene3D" id="3.10.10.10">
    <property type="entry name" value="HIV Type 1 Reverse Transcriptase, subunit A, domain 1"/>
    <property type="match status" value="1"/>
</dbReference>
<dbReference type="SUPFAM" id="SSF56672">
    <property type="entry name" value="DNA/RNA polymerases"/>
    <property type="match status" value="1"/>
</dbReference>
<dbReference type="OrthoDB" id="6432948at2759"/>